<protein>
    <submittedName>
        <fullName evidence="1">Uncharacterized protein</fullName>
    </submittedName>
</protein>
<gene>
    <name evidence="1" type="ORF">Taro_042400</name>
</gene>
<comment type="caution">
    <text evidence="1">The sequence shown here is derived from an EMBL/GenBank/DDBJ whole genome shotgun (WGS) entry which is preliminary data.</text>
</comment>
<reference evidence="1" key="1">
    <citation type="submission" date="2017-07" db="EMBL/GenBank/DDBJ databases">
        <title>Taro Niue Genome Assembly and Annotation.</title>
        <authorList>
            <person name="Atibalentja N."/>
            <person name="Keating K."/>
            <person name="Fields C.J."/>
        </authorList>
    </citation>
    <scope>NUCLEOTIDE SEQUENCE</scope>
    <source>
        <strain evidence="1">Niue_2</strain>
        <tissue evidence="1">Leaf</tissue>
    </source>
</reference>
<evidence type="ECO:0000313" key="1">
    <source>
        <dbReference type="EMBL" id="MQM09529.1"/>
    </source>
</evidence>
<dbReference type="Proteomes" id="UP000652761">
    <property type="component" value="Unassembled WGS sequence"/>
</dbReference>
<sequence>MFEELLAMPITYSSTCMAVISVTLEKSSNLMHVKMSGSILDTFQYKGTVGLANRLGFDVVAITQLYASGGL</sequence>
<dbReference type="AlphaFoldDB" id="A0A843WID7"/>
<evidence type="ECO:0000313" key="2">
    <source>
        <dbReference type="Proteomes" id="UP000652761"/>
    </source>
</evidence>
<proteinExistence type="predicted"/>
<dbReference type="EMBL" id="NMUH01004403">
    <property type="protein sequence ID" value="MQM09529.1"/>
    <property type="molecule type" value="Genomic_DNA"/>
</dbReference>
<keyword evidence="2" id="KW-1185">Reference proteome</keyword>
<accession>A0A843WID7</accession>
<organism evidence="1 2">
    <name type="scientific">Colocasia esculenta</name>
    <name type="common">Wild taro</name>
    <name type="synonym">Arum esculentum</name>
    <dbReference type="NCBI Taxonomy" id="4460"/>
    <lineage>
        <taxon>Eukaryota</taxon>
        <taxon>Viridiplantae</taxon>
        <taxon>Streptophyta</taxon>
        <taxon>Embryophyta</taxon>
        <taxon>Tracheophyta</taxon>
        <taxon>Spermatophyta</taxon>
        <taxon>Magnoliopsida</taxon>
        <taxon>Liliopsida</taxon>
        <taxon>Araceae</taxon>
        <taxon>Aroideae</taxon>
        <taxon>Colocasieae</taxon>
        <taxon>Colocasia</taxon>
    </lineage>
</organism>
<name>A0A843WID7_COLES</name>